<dbReference type="EMBL" id="CP034550">
    <property type="protein sequence ID" value="QFZ20301.1"/>
    <property type="molecule type" value="Genomic_DNA"/>
</dbReference>
<protein>
    <submittedName>
        <fullName evidence="1">Uncharacterized protein</fullName>
    </submittedName>
</protein>
<evidence type="ECO:0000313" key="2">
    <source>
        <dbReference type="Proteomes" id="UP000325787"/>
    </source>
</evidence>
<accession>A0A5Q0H292</accession>
<dbReference type="Proteomes" id="UP000325787">
    <property type="component" value="Chromosome"/>
</dbReference>
<sequence>MGFYHGDASCFNVSWPGNVAWSITVTCVGGSTATSGIVLSPPRNWASVSAGWCWNGVRDIAIREH</sequence>
<gene>
    <name evidence="1" type="ORF">EKG83_25355</name>
</gene>
<keyword evidence="2" id="KW-1185">Reference proteome</keyword>
<name>A0A5Q0H292_SACSY</name>
<reference evidence="2" key="1">
    <citation type="journal article" date="2021" name="Curr. Microbiol.">
        <title>Complete genome of nocamycin-producing strain Saccharothrix syringae NRRL B-16468 reveals the biosynthetic potential for secondary metabolites.</title>
        <authorList>
            <person name="Mo X."/>
            <person name="Yang S."/>
        </authorList>
    </citation>
    <scope>NUCLEOTIDE SEQUENCE [LARGE SCALE GENOMIC DNA]</scope>
    <source>
        <strain evidence="2">ATCC 51364 / DSM 43886 / JCM 6844 / KCTC 9398 / NBRC 14523 / NRRL B-16468 / INA 2240</strain>
    </source>
</reference>
<dbReference type="KEGG" id="ssyi:EKG83_25355"/>
<evidence type="ECO:0000313" key="1">
    <source>
        <dbReference type="EMBL" id="QFZ20301.1"/>
    </source>
</evidence>
<dbReference type="AlphaFoldDB" id="A0A5Q0H292"/>
<organism evidence="1 2">
    <name type="scientific">Saccharothrix syringae</name>
    <name type="common">Nocardiopsis syringae</name>
    <dbReference type="NCBI Taxonomy" id="103733"/>
    <lineage>
        <taxon>Bacteria</taxon>
        <taxon>Bacillati</taxon>
        <taxon>Actinomycetota</taxon>
        <taxon>Actinomycetes</taxon>
        <taxon>Pseudonocardiales</taxon>
        <taxon>Pseudonocardiaceae</taxon>
        <taxon>Saccharothrix</taxon>
    </lineage>
</organism>
<proteinExistence type="predicted"/>